<dbReference type="InParanoid" id="D0MZP5"/>
<gene>
    <name evidence="1" type="ORF">PITG_03227</name>
</gene>
<protein>
    <submittedName>
        <fullName evidence="1">Uncharacterized protein</fullName>
    </submittedName>
</protein>
<dbReference type="OMA" id="GDSTRWE"/>
<dbReference type="HOGENOM" id="CLU_1800231_0_0_1"/>
<dbReference type="AlphaFoldDB" id="D0MZP5"/>
<dbReference type="GeneID" id="9464631"/>
<accession>D0MZP5</accession>
<dbReference type="OrthoDB" id="121912at2759"/>
<dbReference type="EMBL" id="DS028121">
    <property type="protein sequence ID" value="EEY65708.1"/>
    <property type="molecule type" value="Genomic_DNA"/>
</dbReference>
<organism evidence="1 2">
    <name type="scientific">Phytophthora infestans (strain T30-4)</name>
    <name type="common">Potato late blight agent</name>
    <dbReference type="NCBI Taxonomy" id="403677"/>
    <lineage>
        <taxon>Eukaryota</taxon>
        <taxon>Sar</taxon>
        <taxon>Stramenopiles</taxon>
        <taxon>Oomycota</taxon>
        <taxon>Peronosporomycetes</taxon>
        <taxon>Peronosporales</taxon>
        <taxon>Peronosporaceae</taxon>
        <taxon>Phytophthora</taxon>
    </lineage>
</organism>
<name>D0MZP5_PHYIT</name>
<evidence type="ECO:0000313" key="1">
    <source>
        <dbReference type="EMBL" id="EEY65708.1"/>
    </source>
</evidence>
<reference evidence="2" key="1">
    <citation type="journal article" date="2009" name="Nature">
        <title>Genome sequence and analysis of the Irish potato famine pathogen Phytophthora infestans.</title>
        <authorList>
            <consortium name="The Broad Institute Genome Sequencing Platform"/>
            <person name="Haas B.J."/>
            <person name="Kamoun S."/>
            <person name="Zody M.C."/>
            <person name="Jiang R.H."/>
            <person name="Handsaker R.E."/>
            <person name="Cano L.M."/>
            <person name="Grabherr M."/>
            <person name="Kodira C.D."/>
            <person name="Raffaele S."/>
            <person name="Torto-Alalibo T."/>
            <person name="Bozkurt T.O."/>
            <person name="Ah-Fong A.M."/>
            <person name="Alvarado L."/>
            <person name="Anderson V.L."/>
            <person name="Armstrong M.R."/>
            <person name="Avrova A."/>
            <person name="Baxter L."/>
            <person name="Beynon J."/>
            <person name="Boevink P.C."/>
            <person name="Bollmann S.R."/>
            <person name="Bos J.I."/>
            <person name="Bulone V."/>
            <person name="Cai G."/>
            <person name="Cakir C."/>
            <person name="Carrington J.C."/>
            <person name="Chawner M."/>
            <person name="Conti L."/>
            <person name="Costanzo S."/>
            <person name="Ewan R."/>
            <person name="Fahlgren N."/>
            <person name="Fischbach M.A."/>
            <person name="Fugelstad J."/>
            <person name="Gilroy E.M."/>
            <person name="Gnerre S."/>
            <person name="Green P.J."/>
            <person name="Grenville-Briggs L.J."/>
            <person name="Griffith J."/>
            <person name="Grunwald N.J."/>
            <person name="Horn K."/>
            <person name="Horner N.R."/>
            <person name="Hu C.H."/>
            <person name="Huitema E."/>
            <person name="Jeong D.H."/>
            <person name="Jones A.M."/>
            <person name="Jones J.D."/>
            <person name="Jones R.W."/>
            <person name="Karlsson E.K."/>
            <person name="Kunjeti S.G."/>
            <person name="Lamour K."/>
            <person name="Liu Z."/>
            <person name="Ma L."/>
            <person name="Maclean D."/>
            <person name="Chibucos M.C."/>
            <person name="McDonald H."/>
            <person name="McWalters J."/>
            <person name="Meijer H.J."/>
            <person name="Morgan W."/>
            <person name="Morris P.F."/>
            <person name="Munro C.A."/>
            <person name="O'Neill K."/>
            <person name="Ospina-Giraldo M."/>
            <person name="Pinzon A."/>
            <person name="Pritchard L."/>
            <person name="Ramsahoye B."/>
            <person name="Ren Q."/>
            <person name="Restrepo S."/>
            <person name="Roy S."/>
            <person name="Sadanandom A."/>
            <person name="Savidor A."/>
            <person name="Schornack S."/>
            <person name="Schwartz D.C."/>
            <person name="Schumann U.D."/>
            <person name="Schwessinger B."/>
            <person name="Seyer L."/>
            <person name="Sharpe T."/>
            <person name="Silvar C."/>
            <person name="Song J."/>
            <person name="Studholme D.J."/>
            <person name="Sykes S."/>
            <person name="Thines M."/>
            <person name="van de Vondervoort P.J."/>
            <person name="Phuntumart V."/>
            <person name="Wawra S."/>
            <person name="Weide R."/>
            <person name="Win J."/>
            <person name="Young C."/>
            <person name="Zhou S."/>
            <person name="Fry W."/>
            <person name="Meyers B.C."/>
            <person name="van West P."/>
            <person name="Ristaino J."/>
            <person name="Govers F."/>
            <person name="Birch P.R."/>
            <person name="Whisson S.C."/>
            <person name="Judelson H.S."/>
            <person name="Nusbaum C."/>
        </authorList>
    </citation>
    <scope>NUCLEOTIDE SEQUENCE [LARGE SCALE GENOMIC DNA]</scope>
    <source>
        <strain evidence="2">T30-4</strain>
    </source>
</reference>
<keyword evidence="2" id="KW-1185">Reference proteome</keyword>
<dbReference type="RefSeq" id="XP_002906307.1">
    <property type="nucleotide sequence ID" value="XM_002906261.1"/>
</dbReference>
<evidence type="ECO:0000313" key="2">
    <source>
        <dbReference type="Proteomes" id="UP000006643"/>
    </source>
</evidence>
<sequence length="144" mass="15519">MGQRPFKDIADPDDSDYAPRGAACVKISDALGRVGVNDAGLYAFGSSDVDLPALPGLVVCDAGIIPIPLADSFASCLLDRCTRVEEGDSTRWELAADKLWIKNPEWNRKIGDLGVALGEKLGFQDVLLDGGIRSWRTRKATEGR</sequence>
<dbReference type="Proteomes" id="UP000006643">
    <property type="component" value="Unassembled WGS sequence"/>
</dbReference>
<dbReference type="KEGG" id="pif:PITG_03227"/>
<dbReference type="VEuPathDB" id="FungiDB:PITG_03227"/>
<proteinExistence type="predicted"/>